<reference evidence="1" key="1">
    <citation type="submission" date="2017-05" db="UniProtKB">
        <authorList>
            <consortium name="EnsemblMetazoa"/>
        </authorList>
    </citation>
    <scope>IDENTIFICATION</scope>
</reference>
<dbReference type="AlphaFoldDB" id="A0A1X7SLI2"/>
<dbReference type="EnsemblMetazoa" id="Aqu2.1.02940_001">
    <property type="protein sequence ID" value="Aqu2.1.02940_001"/>
    <property type="gene ID" value="Aqu2.1.02940"/>
</dbReference>
<dbReference type="SUPFAM" id="SSF49299">
    <property type="entry name" value="PKD domain"/>
    <property type="match status" value="1"/>
</dbReference>
<dbReference type="GO" id="GO:0031410">
    <property type="term" value="C:cytoplasmic vesicle"/>
    <property type="evidence" value="ECO:0007669"/>
    <property type="project" value="TreeGrafter"/>
</dbReference>
<name>A0A1X7SLI2_AMPQE</name>
<evidence type="ECO:0000313" key="1">
    <source>
        <dbReference type="EnsemblMetazoa" id="Aqu2.1.02940_001"/>
    </source>
</evidence>
<dbReference type="PANTHER" id="PTHR46182">
    <property type="entry name" value="FI19480P1"/>
    <property type="match status" value="1"/>
</dbReference>
<organism evidence="1">
    <name type="scientific">Amphimedon queenslandica</name>
    <name type="common">Sponge</name>
    <dbReference type="NCBI Taxonomy" id="400682"/>
    <lineage>
        <taxon>Eukaryota</taxon>
        <taxon>Metazoa</taxon>
        <taxon>Porifera</taxon>
        <taxon>Demospongiae</taxon>
        <taxon>Heteroscleromorpha</taxon>
        <taxon>Haplosclerida</taxon>
        <taxon>Niphatidae</taxon>
        <taxon>Amphimedon</taxon>
    </lineage>
</organism>
<dbReference type="InterPro" id="IPR013783">
    <property type="entry name" value="Ig-like_fold"/>
</dbReference>
<dbReference type="Pfam" id="PF22352">
    <property type="entry name" value="K319L-like_PKD"/>
    <property type="match status" value="1"/>
</dbReference>
<dbReference type="InterPro" id="IPR035986">
    <property type="entry name" value="PKD_dom_sf"/>
</dbReference>
<proteinExistence type="predicted"/>
<dbReference type="GO" id="GO:0016020">
    <property type="term" value="C:membrane"/>
    <property type="evidence" value="ECO:0007669"/>
    <property type="project" value="TreeGrafter"/>
</dbReference>
<accession>A0A1X7SLI2</accession>
<dbReference type="PANTHER" id="PTHR46182:SF2">
    <property type="entry name" value="FI19480P1"/>
    <property type="match status" value="1"/>
</dbReference>
<dbReference type="Gene3D" id="2.60.40.10">
    <property type="entry name" value="Immunoglobulins"/>
    <property type="match status" value="1"/>
</dbReference>
<evidence type="ECO:0008006" key="2">
    <source>
        <dbReference type="Google" id="ProtNLM"/>
    </source>
</evidence>
<protein>
    <recommendedName>
        <fullName evidence="2">PKD/Chitinase domain-containing protein</fullName>
    </recommendedName>
</protein>
<dbReference type="InterPro" id="IPR029865">
    <property type="entry name" value="KIAA0319-like"/>
</dbReference>
<dbReference type="InParanoid" id="A0A1X7SLI2"/>
<sequence length="136" mass="14781">MLNFILQLVAEPHVNKAPIVIISPSTNITIKPSDRLILDASSVVCCHGIAIETSDDGPKGETLFYQWDLISSPLQRVSGNRDYWTQPLLTLEHLNVGKYVFKLRVTDGDGAVGVAYANVTVQAEPDYPPTADAGES</sequence>